<dbReference type="AlphaFoldDB" id="A0A1L9QRG3"/>
<accession>A0A1L9QRG3</accession>
<keyword evidence="1" id="KW-0812">Transmembrane</keyword>
<protein>
    <submittedName>
        <fullName evidence="2">Uncharacterized protein</fullName>
    </submittedName>
</protein>
<evidence type="ECO:0000313" key="2">
    <source>
        <dbReference type="EMBL" id="OJJ25222.1"/>
    </source>
</evidence>
<reference evidence="2" key="1">
    <citation type="submission" date="2016-10" db="EMBL/GenBank/DDBJ databases">
        <title>CRISPR-Cas defence system in Roseofilum reptotaenium: evidence of a bacteriophage-cyanobacterium arms race in the coral black band disease.</title>
        <authorList>
            <person name="Buerger P."/>
            <person name="Wood-Charlson E.M."/>
            <person name="Weynberg K.D."/>
            <person name="Willis B."/>
            <person name="Van Oppen M.J."/>
        </authorList>
    </citation>
    <scope>NUCLEOTIDE SEQUENCE [LARGE SCALE GENOMIC DNA]</scope>
    <source>
        <strain evidence="2">AO1-A</strain>
    </source>
</reference>
<feature type="transmembrane region" description="Helical" evidence="1">
    <location>
        <begin position="21"/>
        <end position="40"/>
    </location>
</feature>
<keyword evidence="1" id="KW-1133">Transmembrane helix</keyword>
<evidence type="ECO:0000256" key="1">
    <source>
        <dbReference type="SAM" id="Phobius"/>
    </source>
</evidence>
<dbReference type="EMBL" id="MLAW01000020">
    <property type="protein sequence ID" value="OJJ25222.1"/>
    <property type="molecule type" value="Genomic_DNA"/>
</dbReference>
<dbReference type="Proteomes" id="UP000183940">
    <property type="component" value="Unassembled WGS sequence"/>
</dbReference>
<organism evidence="2 3">
    <name type="scientific">Roseofilum reptotaenium AO1-A</name>
    <dbReference type="NCBI Taxonomy" id="1925591"/>
    <lineage>
        <taxon>Bacteria</taxon>
        <taxon>Bacillati</taxon>
        <taxon>Cyanobacteriota</taxon>
        <taxon>Cyanophyceae</taxon>
        <taxon>Desertifilales</taxon>
        <taxon>Desertifilaceae</taxon>
        <taxon>Roseofilum</taxon>
    </lineage>
</organism>
<name>A0A1L9QRG3_9CYAN</name>
<gene>
    <name evidence="2" type="ORF">BI308_12820</name>
</gene>
<keyword evidence="1" id="KW-0472">Membrane</keyword>
<evidence type="ECO:0000313" key="3">
    <source>
        <dbReference type="Proteomes" id="UP000183940"/>
    </source>
</evidence>
<proteinExistence type="predicted"/>
<comment type="caution">
    <text evidence="2">The sequence shown here is derived from an EMBL/GenBank/DDBJ whole genome shotgun (WGS) entry which is preliminary data.</text>
</comment>
<sequence>MGGDREADRLVLALGGDRDRVVIALVLAVLALVGVLHALGLQVVRAVLLTALAVHQVLHRLYRNLQPQRLVLSLDLQLPQILPIAIVQGDGYGGDRLPPRPLHCILLHHHLLLQVMLHHLPQDRLFPFLFLCPYRAIAALLRMLFPEPIPPLILLNHHLLVAI</sequence>
<keyword evidence="3" id="KW-1185">Reference proteome</keyword>